<name>A0ABY5MPY8_9HYPH</name>
<reference evidence="2 3" key="1">
    <citation type="submission" date="2018-07" db="EMBL/GenBank/DDBJ databases">
        <title>Genome sequence of Nitratireductor thuwali#1536.</title>
        <authorList>
            <person name="Michoud G."/>
            <person name="Merlino G."/>
            <person name="Sefrji F.O."/>
            <person name="Daffonchio D."/>
        </authorList>
    </citation>
    <scope>NUCLEOTIDE SEQUENCE [LARGE SCALE GENOMIC DNA]</scope>
    <source>
        <strain evidence="3">Nit1536</strain>
    </source>
</reference>
<feature type="transmembrane region" description="Helical" evidence="1">
    <location>
        <begin position="42"/>
        <end position="64"/>
    </location>
</feature>
<sequence length="65" mass="6927">MKLLRLTAALLLLKSGNALLSIGSAVLAEAKAESRLHPVERLLLGSICGTAVCGLWIAATWRAWQ</sequence>
<evidence type="ECO:0000256" key="1">
    <source>
        <dbReference type="SAM" id="Phobius"/>
    </source>
</evidence>
<organism evidence="2 3">
    <name type="scientific">Nitratireductor thuwali</name>
    <dbReference type="NCBI Taxonomy" id="2267699"/>
    <lineage>
        <taxon>Bacteria</taxon>
        <taxon>Pseudomonadati</taxon>
        <taxon>Pseudomonadota</taxon>
        <taxon>Alphaproteobacteria</taxon>
        <taxon>Hyphomicrobiales</taxon>
        <taxon>Phyllobacteriaceae</taxon>
        <taxon>Nitratireductor</taxon>
    </lineage>
</organism>
<evidence type="ECO:0000313" key="2">
    <source>
        <dbReference type="EMBL" id="UUP19532.1"/>
    </source>
</evidence>
<accession>A0ABY5MPY8</accession>
<dbReference type="EMBL" id="CP030941">
    <property type="protein sequence ID" value="UUP19532.1"/>
    <property type="molecule type" value="Genomic_DNA"/>
</dbReference>
<keyword evidence="1" id="KW-1133">Transmembrane helix</keyword>
<proteinExistence type="predicted"/>
<keyword evidence="1" id="KW-0812">Transmembrane</keyword>
<gene>
    <name evidence="2" type="ORF">NTH_04035</name>
</gene>
<keyword evidence="3" id="KW-1185">Reference proteome</keyword>
<keyword evidence="1" id="KW-0472">Membrane</keyword>
<evidence type="ECO:0000313" key="3">
    <source>
        <dbReference type="Proteomes" id="UP001342418"/>
    </source>
</evidence>
<protein>
    <submittedName>
        <fullName evidence="2">Uncharacterized protein</fullName>
    </submittedName>
</protein>
<dbReference type="Proteomes" id="UP001342418">
    <property type="component" value="Chromosome"/>
</dbReference>